<dbReference type="GO" id="GO:0045039">
    <property type="term" value="P:protein insertion into mitochondrial inner membrane"/>
    <property type="evidence" value="ECO:0007669"/>
    <property type="project" value="UniProtKB-UniRule"/>
</dbReference>
<dbReference type="GO" id="GO:0008320">
    <property type="term" value="F:protein transmembrane transporter activity"/>
    <property type="evidence" value="ECO:0007669"/>
    <property type="project" value="UniProtKB-UniRule"/>
</dbReference>
<protein>
    <recommendedName>
        <fullName evidence="3 9">Mitochondrial import inner membrane translocase subunit TIM22</fullName>
    </recommendedName>
</protein>
<feature type="transmembrane region" description="Helical" evidence="9">
    <location>
        <begin position="36"/>
        <end position="63"/>
    </location>
</feature>
<evidence type="ECO:0000313" key="12">
    <source>
        <dbReference type="Proteomes" id="UP000033710"/>
    </source>
</evidence>
<dbReference type="PANTHER" id="PTHR14110">
    <property type="entry name" value="MITOCHONDRIAL IMPORT INNER MEMBRANE TRANSLOCASE SUBUNIT TIM22"/>
    <property type="match status" value="1"/>
</dbReference>
<comment type="caution">
    <text evidence="11">The sequence shown here is derived from an EMBL/GenBank/DDBJ whole genome shotgun (WGS) entry which is preliminary data.</text>
</comment>
<comment type="subunit">
    <text evidence="9">Component of the TIM22 complex.</text>
</comment>
<dbReference type="KEGG" id="ssck:SPSK_02688"/>
<dbReference type="VEuPathDB" id="FungiDB:SPSK_02688"/>
<gene>
    <name evidence="11" type="ORF">SPSK_02688</name>
</gene>
<comment type="caution">
    <text evidence="9">Lacks conserved residue(s) required for the propagation of feature annotation.</text>
</comment>
<dbReference type="GeneID" id="27664833"/>
<evidence type="ECO:0000256" key="7">
    <source>
        <dbReference type="ARBA" id="ARBA00023128"/>
    </source>
</evidence>
<evidence type="ECO:0000256" key="2">
    <source>
        <dbReference type="ARBA" id="ARBA00008444"/>
    </source>
</evidence>
<dbReference type="RefSeq" id="XP_016589316.1">
    <property type="nucleotide sequence ID" value="XM_016729556.1"/>
</dbReference>
<accession>A0A0F2MCR8</accession>
<dbReference type="InterPro" id="IPR039175">
    <property type="entry name" value="TIM22"/>
</dbReference>
<evidence type="ECO:0000256" key="4">
    <source>
        <dbReference type="ARBA" id="ARBA00022692"/>
    </source>
</evidence>
<dbReference type="GO" id="GO:0042721">
    <property type="term" value="C:TIM22 mitochondrial import inner membrane insertion complex"/>
    <property type="evidence" value="ECO:0007669"/>
    <property type="project" value="UniProtKB-UniRule"/>
</dbReference>
<dbReference type="Pfam" id="PF02466">
    <property type="entry name" value="Tim17"/>
    <property type="match status" value="1"/>
</dbReference>
<evidence type="ECO:0000256" key="1">
    <source>
        <dbReference type="ARBA" id="ARBA00004448"/>
    </source>
</evidence>
<evidence type="ECO:0000313" key="11">
    <source>
        <dbReference type="EMBL" id="KJR86640.1"/>
    </source>
</evidence>
<keyword evidence="4 9" id="KW-0812">Transmembrane</keyword>
<feature type="region of interest" description="Disordered" evidence="10">
    <location>
        <begin position="1"/>
        <end position="26"/>
    </location>
</feature>
<keyword evidence="8 9" id="KW-0472">Membrane</keyword>
<keyword evidence="6 9" id="KW-1133">Transmembrane helix</keyword>
<comment type="similarity">
    <text evidence="2 9">Belongs to the Tim17/Tim22/Tim23 family.</text>
</comment>
<evidence type="ECO:0000256" key="10">
    <source>
        <dbReference type="SAM" id="MobiDB-lite"/>
    </source>
</evidence>
<keyword evidence="9" id="KW-0811">Translocation</keyword>
<organism evidence="11 12">
    <name type="scientific">Sporothrix schenckii 1099-18</name>
    <dbReference type="NCBI Taxonomy" id="1397361"/>
    <lineage>
        <taxon>Eukaryota</taxon>
        <taxon>Fungi</taxon>
        <taxon>Dikarya</taxon>
        <taxon>Ascomycota</taxon>
        <taxon>Pezizomycotina</taxon>
        <taxon>Sordariomycetes</taxon>
        <taxon>Sordariomycetidae</taxon>
        <taxon>Ophiostomatales</taxon>
        <taxon>Ophiostomataceae</taxon>
        <taxon>Sporothrix</taxon>
    </lineage>
</organism>
<proteinExistence type="inferred from homology"/>
<evidence type="ECO:0000256" key="9">
    <source>
        <dbReference type="RuleBase" id="RU367038"/>
    </source>
</evidence>
<comment type="subcellular location">
    <subcellularLocation>
        <location evidence="1 9">Mitochondrion inner membrane</location>
        <topology evidence="1 9">Multi-pass membrane protein</topology>
    </subcellularLocation>
</comment>
<name>A0A0F2MCR8_SPOSC</name>
<reference evidence="11 12" key="1">
    <citation type="journal article" date="2014" name="BMC Genomics">
        <title>Comparative genomics of the major fungal agents of human and animal Sporotrichosis: Sporothrix schenckii and Sporothrix brasiliensis.</title>
        <authorList>
            <person name="Teixeira M.M."/>
            <person name="de Almeida L.G."/>
            <person name="Kubitschek-Barreira P."/>
            <person name="Alves F.L."/>
            <person name="Kioshima E.S."/>
            <person name="Abadio A.K."/>
            <person name="Fernandes L."/>
            <person name="Derengowski L.S."/>
            <person name="Ferreira K.S."/>
            <person name="Souza R.C."/>
            <person name="Ruiz J.C."/>
            <person name="de Andrade N.C."/>
            <person name="Paes H.C."/>
            <person name="Nicola A.M."/>
            <person name="Albuquerque P."/>
            <person name="Gerber A.L."/>
            <person name="Martins V.P."/>
            <person name="Peconick L.D."/>
            <person name="Neto A.V."/>
            <person name="Chaucanez C.B."/>
            <person name="Silva P.A."/>
            <person name="Cunha O.L."/>
            <person name="de Oliveira F.F."/>
            <person name="dos Santos T.C."/>
            <person name="Barros A.L."/>
            <person name="Soares M.A."/>
            <person name="de Oliveira L.M."/>
            <person name="Marini M.M."/>
            <person name="Villalobos-Duno H."/>
            <person name="Cunha M.M."/>
            <person name="de Hoog S."/>
            <person name="da Silveira J.F."/>
            <person name="Henrissat B."/>
            <person name="Nino-Vega G.A."/>
            <person name="Cisalpino P.S."/>
            <person name="Mora-Montes H.M."/>
            <person name="Almeida S.R."/>
            <person name="Stajich J.E."/>
            <person name="Lopes-Bezerra L.M."/>
            <person name="Vasconcelos A.T."/>
            <person name="Felipe M.S."/>
        </authorList>
    </citation>
    <scope>NUCLEOTIDE SEQUENCE [LARGE SCALE GENOMIC DNA]</scope>
    <source>
        <strain evidence="11 12">1099-18</strain>
    </source>
</reference>
<evidence type="ECO:0000256" key="3">
    <source>
        <dbReference type="ARBA" id="ARBA00020722"/>
    </source>
</evidence>
<dbReference type="GO" id="GO:0030943">
    <property type="term" value="F:mitochondrion targeting sequence binding"/>
    <property type="evidence" value="ECO:0007669"/>
    <property type="project" value="TreeGrafter"/>
</dbReference>
<comment type="function">
    <text evidence="9">Essential core component of the TIM22 complex, a complex that mediates the import and insertion of multi-pass transmembrane proteins into the mitochondrial inner membrane. In the TIM22 complex, it constitutes the voltage-activated and signal-gated channel. Forms a twin-pore translocase that uses the membrane potential as external driving force in 2 voltage-dependent steps.</text>
</comment>
<keyword evidence="9" id="KW-0653">Protein transport</keyword>
<reference evidence="11 12" key="2">
    <citation type="journal article" date="2015" name="Eukaryot. Cell">
        <title>Asexual propagation of a virulent clone complex in a human and feline outbreak of sporotrichosis.</title>
        <authorList>
            <person name="Teixeira Mde M."/>
            <person name="Rodrigues A.M."/>
            <person name="Tsui C.K."/>
            <person name="de Almeida L.G."/>
            <person name="Van Diepeningen A.D."/>
            <person name="van den Ende B.G."/>
            <person name="Fernandes G.F."/>
            <person name="Kano R."/>
            <person name="Hamelin R.C."/>
            <person name="Lopes-Bezerra L.M."/>
            <person name="Vasconcelos A.T."/>
            <person name="de Hoog S."/>
            <person name="de Camargo Z.P."/>
            <person name="Felipe M.S."/>
        </authorList>
    </citation>
    <scope>NUCLEOTIDE SEQUENCE [LARGE SCALE GENOMIC DNA]</scope>
    <source>
        <strain evidence="11 12">1099-18</strain>
    </source>
</reference>
<evidence type="ECO:0000256" key="8">
    <source>
        <dbReference type="ARBA" id="ARBA00023136"/>
    </source>
</evidence>
<sequence>MNFPGSGLGGGAGAGSPGIDPNDPNMKRMQAVMDSCFAKTALSGVAGFALGGIFGLFMASMAYDTPYHTPVPTNTPAANAAAAGGKAAASLATTSTTGAAGTAAKTVIGAGAAAPTTVTTAATNAATTSTVASTSAAAATSTSSSTSSLKPATLATSAPKPAVSIPVSGAAAAYVEPPSIPLRQQLATGFRDMGSRSYSSARNFGTVGALFAGIECGIEGLRAKNDMGNGVAAGCLTGAILARNAGPQAAAIGCAGFAAFSAAIDAYLRMPPSDD</sequence>
<dbReference type="OrthoDB" id="75343at2759"/>
<dbReference type="Proteomes" id="UP000033710">
    <property type="component" value="Unassembled WGS sequence"/>
</dbReference>
<dbReference type="EMBL" id="AXCR01000006">
    <property type="protein sequence ID" value="KJR86640.1"/>
    <property type="molecule type" value="Genomic_DNA"/>
</dbReference>
<feature type="compositionally biased region" description="Gly residues" evidence="10">
    <location>
        <begin position="1"/>
        <end position="16"/>
    </location>
</feature>
<dbReference type="AlphaFoldDB" id="A0A0F2MCR8"/>
<keyword evidence="7 9" id="KW-0496">Mitochondrion</keyword>
<evidence type="ECO:0000256" key="5">
    <source>
        <dbReference type="ARBA" id="ARBA00022792"/>
    </source>
</evidence>
<evidence type="ECO:0000256" key="6">
    <source>
        <dbReference type="ARBA" id="ARBA00022989"/>
    </source>
</evidence>
<keyword evidence="5 9" id="KW-0999">Mitochondrion inner membrane</keyword>
<dbReference type="PANTHER" id="PTHR14110:SF0">
    <property type="entry name" value="MITOCHONDRIAL IMPORT INNER MEMBRANE TRANSLOCASE SUBUNIT TIM22"/>
    <property type="match status" value="1"/>
</dbReference>
<keyword evidence="9" id="KW-0813">Transport</keyword>